<accession>A0A3G3MGJ2</accession>
<evidence type="ECO:0000256" key="5">
    <source>
        <dbReference type="ARBA" id="ARBA00022640"/>
    </source>
</evidence>
<geneLocation type="plastid" evidence="12"/>
<feature type="transmembrane region" description="Helical" evidence="10">
    <location>
        <begin position="101"/>
        <end position="123"/>
    </location>
</feature>
<dbReference type="GO" id="GO:0009507">
    <property type="term" value="C:chloroplast"/>
    <property type="evidence" value="ECO:0007669"/>
    <property type="project" value="UniProtKB-SubCell"/>
</dbReference>
<dbReference type="InterPro" id="IPR051790">
    <property type="entry name" value="Cytochrome_c-biogenesis_DsbD"/>
</dbReference>
<keyword evidence="9 10" id="KW-0472">Membrane</keyword>
<name>A0A3G3MGJ2_9FLOR</name>
<evidence type="ECO:0000256" key="3">
    <source>
        <dbReference type="ARBA" id="ARBA00006143"/>
    </source>
</evidence>
<keyword evidence="6 10" id="KW-0812">Transmembrane</keyword>
<evidence type="ECO:0000313" key="12">
    <source>
        <dbReference type="EMBL" id="AYR05947.1"/>
    </source>
</evidence>
<organism evidence="12">
    <name type="scientific">Lithothamnion sp</name>
    <dbReference type="NCBI Taxonomy" id="1940749"/>
    <lineage>
        <taxon>Eukaryota</taxon>
        <taxon>Rhodophyta</taxon>
        <taxon>Florideophyceae</taxon>
        <taxon>Corallinophycidae</taxon>
        <taxon>Hapalidiales</taxon>
        <taxon>Hapalidiaceae</taxon>
        <taxon>Melobesioideae</taxon>
        <taxon>Lithothamnion</taxon>
    </lineage>
</organism>
<proteinExistence type="inferred from homology"/>
<evidence type="ECO:0000256" key="10">
    <source>
        <dbReference type="SAM" id="Phobius"/>
    </source>
</evidence>
<dbReference type="Pfam" id="PF02683">
    <property type="entry name" value="DsbD_TM"/>
    <property type="match status" value="1"/>
</dbReference>
<comment type="similarity">
    <text evidence="3">Belongs to the DsbD family.</text>
</comment>
<evidence type="ECO:0000256" key="2">
    <source>
        <dbReference type="ARBA" id="ARBA00004229"/>
    </source>
</evidence>
<evidence type="ECO:0000256" key="8">
    <source>
        <dbReference type="ARBA" id="ARBA00022989"/>
    </source>
</evidence>
<feature type="transmembrane region" description="Helical" evidence="10">
    <location>
        <begin position="144"/>
        <end position="170"/>
    </location>
</feature>
<keyword evidence="5 12" id="KW-0934">Plastid</keyword>
<keyword evidence="4" id="KW-0150">Chloroplast</keyword>
<protein>
    <submittedName>
        <fullName evidence="12">Cytochrome c biogenesis protein transmembrane region</fullName>
    </submittedName>
</protein>
<evidence type="ECO:0000256" key="9">
    <source>
        <dbReference type="ARBA" id="ARBA00023136"/>
    </source>
</evidence>
<evidence type="ECO:0000259" key="11">
    <source>
        <dbReference type="Pfam" id="PF02683"/>
    </source>
</evidence>
<sequence length="241" mass="27568">MSFEYRQFELSLYAFQHFISRSLYMNFYLKHPLFFLLLFLSGIFAALNPCMFSMLPISLSYISSSNNRVTDQSSFFLGLSSSSVLFLIFFTMLSYKYHSLFISLPWISSFITVVIGLYLLNILRLKSDLNLPASSVMSSVYFKNYLLGFFLGINTSSCSMPILLTLLLVLSSSSDYILISFYILIYLAGYIFPLLLLVFLILRFRVVDNKQFYFTSSTIMSLSGCTVLSLGILGLLEKIFL</sequence>
<gene>
    <name evidence="12" type="primary">ccdA</name>
</gene>
<evidence type="ECO:0000256" key="7">
    <source>
        <dbReference type="ARBA" id="ARBA00022748"/>
    </source>
</evidence>
<feature type="transmembrane region" description="Helical" evidence="10">
    <location>
        <begin position="176"/>
        <end position="200"/>
    </location>
</feature>
<feature type="transmembrane region" description="Helical" evidence="10">
    <location>
        <begin position="212"/>
        <end position="236"/>
    </location>
</feature>
<comment type="subcellular location">
    <subcellularLocation>
        <location evidence="1">Membrane</location>
        <topology evidence="1">Multi-pass membrane protein</topology>
    </subcellularLocation>
    <subcellularLocation>
        <location evidence="2">Plastid</location>
        <location evidence="2">Chloroplast</location>
    </subcellularLocation>
</comment>
<evidence type="ECO:0000256" key="4">
    <source>
        <dbReference type="ARBA" id="ARBA00022528"/>
    </source>
</evidence>
<dbReference type="PANTHER" id="PTHR31272">
    <property type="entry name" value="CYTOCHROME C-TYPE BIOGENESIS PROTEIN HI_1454-RELATED"/>
    <property type="match status" value="1"/>
</dbReference>
<keyword evidence="7" id="KW-0201">Cytochrome c-type biogenesis</keyword>
<dbReference type="InterPro" id="IPR003834">
    <property type="entry name" value="Cyt_c_assmbl_TM_dom"/>
</dbReference>
<feature type="transmembrane region" description="Helical" evidence="10">
    <location>
        <begin position="33"/>
        <end position="62"/>
    </location>
</feature>
<evidence type="ECO:0000256" key="1">
    <source>
        <dbReference type="ARBA" id="ARBA00004141"/>
    </source>
</evidence>
<dbReference type="EMBL" id="MH281627">
    <property type="protein sequence ID" value="AYR05947.1"/>
    <property type="molecule type" value="Genomic_DNA"/>
</dbReference>
<dbReference type="PANTHER" id="PTHR31272:SF6">
    <property type="entry name" value="CYTOCHROME C-TYPE BIOGENESIS CCDA-LIKE CHLOROPLASTIC PROTEIN"/>
    <property type="match status" value="1"/>
</dbReference>
<feature type="domain" description="Cytochrome C biogenesis protein transmembrane" evidence="11">
    <location>
        <begin position="36"/>
        <end position="197"/>
    </location>
</feature>
<dbReference type="GO" id="GO:0016020">
    <property type="term" value="C:membrane"/>
    <property type="evidence" value="ECO:0007669"/>
    <property type="project" value="UniProtKB-SubCell"/>
</dbReference>
<feature type="transmembrane region" description="Helical" evidence="10">
    <location>
        <begin position="74"/>
        <end position="95"/>
    </location>
</feature>
<keyword evidence="8 10" id="KW-1133">Transmembrane helix</keyword>
<dbReference type="GO" id="GO:0017004">
    <property type="term" value="P:cytochrome complex assembly"/>
    <property type="evidence" value="ECO:0007669"/>
    <property type="project" value="UniProtKB-KW"/>
</dbReference>
<evidence type="ECO:0000256" key="6">
    <source>
        <dbReference type="ARBA" id="ARBA00022692"/>
    </source>
</evidence>
<reference evidence="12" key="1">
    <citation type="journal article" date="2018" name="Genome Biol. Evol.">
        <title>Mitochondrial and Plastid Genomes from Coralline Red Algae Provide Insights into the Incongruent Evolutionary Histories of Organelles.</title>
        <authorList>
            <person name="Lee J."/>
            <person name="Song H.J."/>
            <person name="In Park S."/>
            <person name="Lee Y.M."/>
            <person name="Jeong S.Y."/>
            <person name="Oh Cho T."/>
            <person name="Kim J.H."/>
            <person name="Choi H.G."/>
            <person name="Choi C.G."/>
            <person name="Nelson W.A."/>
            <person name="Fredericq S."/>
            <person name="Bhattacharya D."/>
            <person name="Su Yoon H."/>
        </authorList>
    </citation>
    <scope>NUCLEOTIDE SEQUENCE</scope>
</reference>
<dbReference type="AlphaFoldDB" id="A0A3G3MGJ2"/>